<feature type="region of interest" description="Disordered" evidence="4">
    <location>
        <begin position="613"/>
        <end position="652"/>
    </location>
</feature>
<dbReference type="PROSITE" id="PS50086">
    <property type="entry name" value="TBC_RABGAP"/>
    <property type="match status" value="1"/>
</dbReference>
<dbReference type="EMBL" id="ASGP02000001">
    <property type="protein sequence ID" value="KAH9527632.1"/>
    <property type="molecule type" value="Genomic_DNA"/>
</dbReference>
<comment type="caution">
    <text evidence="6">The sequence shown here is derived from an EMBL/GenBank/DDBJ whole genome shotgun (WGS) entry which is preliminary data.</text>
</comment>
<dbReference type="InterPro" id="IPR000195">
    <property type="entry name" value="Rab-GAP-TBC_dom"/>
</dbReference>
<dbReference type="Proteomes" id="UP000790347">
    <property type="component" value="Unassembled WGS sequence"/>
</dbReference>
<feature type="region of interest" description="Disordered" evidence="4">
    <location>
        <begin position="101"/>
        <end position="121"/>
    </location>
</feature>
<evidence type="ECO:0000313" key="6">
    <source>
        <dbReference type="EMBL" id="KAH9527632.1"/>
    </source>
</evidence>
<evidence type="ECO:0000259" key="5">
    <source>
        <dbReference type="PROSITE" id="PS50086"/>
    </source>
</evidence>
<dbReference type="PANTHER" id="PTHR47219">
    <property type="entry name" value="RAB GTPASE-ACTIVATING PROTEIN 1-LIKE"/>
    <property type="match status" value="1"/>
</dbReference>
<gene>
    <name evidence="6" type="primary">EVI5L</name>
    <name evidence="6" type="ORF">DERF_001640</name>
</gene>
<dbReference type="GO" id="GO:0005096">
    <property type="term" value="F:GTPase activator activity"/>
    <property type="evidence" value="ECO:0007669"/>
    <property type="project" value="UniProtKB-KW"/>
</dbReference>
<reference evidence="6" key="2">
    <citation type="journal article" date="2022" name="Res Sq">
        <title>Comparative Genomics Reveals Insights into the Divergent Evolution of Astigmatic Mites and Household Pest Adaptations.</title>
        <authorList>
            <person name="Xiong Q."/>
            <person name="Wan A.T.-Y."/>
            <person name="Liu X.-Y."/>
            <person name="Fung C.S.-H."/>
            <person name="Xiao X."/>
            <person name="Malainual N."/>
            <person name="Hou J."/>
            <person name="Wang L."/>
            <person name="Wang M."/>
            <person name="Yang K."/>
            <person name="Cui Y."/>
            <person name="Leung E."/>
            <person name="Nong W."/>
            <person name="Shin S.-K."/>
            <person name="Au S."/>
            <person name="Jeong K.Y."/>
            <person name="Chew F.T."/>
            <person name="Hui J."/>
            <person name="Leung T.F."/>
            <person name="Tungtrongchitr A."/>
            <person name="Zhong N."/>
            <person name="Liu Z."/>
            <person name="Tsui S."/>
        </authorList>
    </citation>
    <scope>NUCLEOTIDE SEQUENCE</scope>
    <source>
        <strain evidence="6">Derf</strain>
        <tissue evidence="6">Whole organism</tissue>
    </source>
</reference>
<organism evidence="6 7">
    <name type="scientific">Dermatophagoides farinae</name>
    <name type="common">American house dust mite</name>
    <dbReference type="NCBI Taxonomy" id="6954"/>
    <lineage>
        <taxon>Eukaryota</taxon>
        <taxon>Metazoa</taxon>
        <taxon>Ecdysozoa</taxon>
        <taxon>Arthropoda</taxon>
        <taxon>Chelicerata</taxon>
        <taxon>Arachnida</taxon>
        <taxon>Acari</taxon>
        <taxon>Acariformes</taxon>
        <taxon>Sarcoptiformes</taxon>
        <taxon>Astigmata</taxon>
        <taxon>Psoroptidia</taxon>
        <taxon>Analgoidea</taxon>
        <taxon>Pyroglyphidae</taxon>
        <taxon>Dermatophagoidinae</taxon>
        <taxon>Dermatophagoides</taxon>
    </lineage>
</organism>
<sequence>MSVVNYRDEDVSIHHNEEMRINNAANAHFFLHETSNNCYHNGKMQPQRFIGYPDFLKDLFTNVSIEQQSKEKISNAELELLAKLEEQNRLLETDMKSLNSLHSVQSNHSRRSSETSEISNSEQLNQLCNGNADDIYQVWGQIVNDWANIYKKQKTLVQDLVRKGVPTNFRGLVWQLLCNVHNNRVVIREKYAPLLKLSSPCEKVIKRDIPRTFPEHEYFKEKDSIGQIGLFNVMKAYSIYDSEVGYCQGSAFVVGLLLLNMPEEDAFTVFQALMYDYRLREMFKPTMAELGLCIYQLECLVQELLPELYNHFQQQNFHTSMFASSWFLTLFTSNLPIHLSTRVMDLFLSEGIDIIFRLSIAILQLCRDDLLKLDMEGLLKYFQKEMPLRCDIDPDYLVHLAVNVKYDQKKMKKLSKDYQTIKAKEQEELVELRRLRTENRLLRQRIDNLEQESGELADKLIQGQVSRAQEAEDNFVIKRELAAAKLLEQELRGELEQAANNIIELKEKRELSQSLENKEHQQLIESLQEELIAVKLRDAENYEEMKTLRERIRQLEEEINHLRRLPADHATAKLQDELLAIKLREAEANLSIKELKEKIAELRTMWNEHMSAMHPESAESSQPNSLENGSNGNSLNSNSLNGTSTPLPSLSVTSSPLKILNAVKRSSDQAAEINKLKTELMSAKLREAEAFSDLKELRQKVMELETQNNVTMNQIRRQADEMKKLQEQYDDVLERERQAHTLLNKEKSKFSDLDFQMKEQQMMKRIKELEQTQLVAELRQKISSLETKIEEYVTKLKLSESDIEPQNSGELSDRMAELQTEMFRLDVTNKKLHTMQQQNLIEQNGEI</sequence>
<dbReference type="SUPFAM" id="SSF47923">
    <property type="entry name" value="Ypt/Rab-GAP domain of gyp1p"/>
    <property type="match status" value="2"/>
</dbReference>
<keyword evidence="7" id="KW-1185">Reference proteome</keyword>
<feature type="coiled-coil region" evidence="3">
    <location>
        <begin position="775"/>
        <end position="802"/>
    </location>
</feature>
<dbReference type="Gene3D" id="1.10.472.80">
    <property type="entry name" value="Ypt/Rab-GAP domain of gyp1p, domain 3"/>
    <property type="match status" value="1"/>
</dbReference>
<evidence type="ECO:0000256" key="2">
    <source>
        <dbReference type="ARBA" id="ARBA00023054"/>
    </source>
</evidence>
<dbReference type="FunFam" id="1.10.10.750:FF:000003">
    <property type="entry name" value="GTPase activating protein (Evi5)"/>
    <property type="match status" value="1"/>
</dbReference>
<dbReference type="GO" id="GO:0031267">
    <property type="term" value="F:small GTPase binding"/>
    <property type="evidence" value="ECO:0007669"/>
    <property type="project" value="TreeGrafter"/>
</dbReference>
<dbReference type="Gene3D" id="1.10.8.270">
    <property type="entry name" value="putative rabgap domain of human tbc1 domain family member 14 like domains"/>
    <property type="match status" value="1"/>
</dbReference>
<dbReference type="FunFam" id="1.10.472.80:FF:000002">
    <property type="entry name" value="Ecotropic viral integration site 5"/>
    <property type="match status" value="1"/>
</dbReference>
<feature type="coiled-coil region" evidence="3">
    <location>
        <begin position="432"/>
        <end position="605"/>
    </location>
</feature>
<dbReference type="Pfam" id="PF00566">
    <property type="entry name" value="RabGAP-TBC"/>
    <property type="match status" value="1"/>
</dbReference>
<feature type="compositionally biased region" description="Low complexity" evidence="4">
    <location>
        <begin position="624"/>
        <end position="652"/>
    </location>
</feature>
<dbReference type="InterPro" id="IPR035969">
    <property type="entry name" value="Rab-GAP_TBC_sf"/>
</dbReference>
<evidence type="ECO:0000256" key="4">
    <source>
        <dbReference type="SAM" id="MobiDB-lite"/>
    </source>
</evidence>
<dbReference type="SMART" id="SM00164">
    <property type="entry name" value="TBC"/>
    <property type="match status" value="1"/>
</dbReference>
<keyword evidence="1" id="KW-0343">GTPase activation</keyword>
<feature type="domain" description="Rab-GAP TBC" evidence="5">
    <location>
        <begin position="164"/>
        <end position="351"/>
    </location>
</feature>
<dbReference type="PANTHER" id="PTHR47219:SF22">
    <property type="entry name" value="RAB-GAP TBC DOMAIN-CONTAINING PROTEIN"/>
    <property type="match status" value="1"/>
</dbReference>
<proteinExistence type="predicted"/>
<reference evidence="6" key="1">
    <citation type="submission" date="2013-05" db="EMBL/GenBank/DDBJ databases">
        <authorList>
            <person name="Yim A.K.Y."/>
            <person name="Chan T.F."/>
            <person name="Ji K.M."/>
            <person name="Liu X.Y."/>
            <person name="Zhou J.W."/>
            <person name="Li R.Q."/>
            <person name="Yang K.Y."/>
            <person name="Li J."/>
            <person name="Li M."/>
            <person name="Law P.T.W."/>
            <person name="Wu Y.L."/>
            <person name="Cai Z.L."/>
            <person name="Qin H."/>
            <person name="Bao Y."/>
            <person name="Leung R.K.K."/>
            <person name="Ng P.K.S."/>
            <person name="Zou J."/>
            <person name="Zhong X.J."/>
            <person name="Ran P.X."/>
            <person name="Zhong N.S."/>
            <person name="Liu Z.G."/>
            <person name="Tsui S.K.W."/>
        </authorList>
    </citation>
    <scope>NUCLEOTIDE SEQUENCE</scope>
    <source>
        <strain evidence="6">Derf</strain>
        <tissue evidence="6">Whole organism</tissue>
    </source>
</reference>
<keyword evidence="2 3" id="KW-0175">Coiled coil</keyword>
<protein>
    <submittedName>
        <fullName evidence="6">EVI5-like protein</fullName>
    </submittedName>
</protein>
<evidence type="ECO:0000313" key="7">
    <source>
        <dbReference type="Proteomes" id="UP000790347"/>
    </source>
</evidence>
<dbReference type="FunFam" id="1.10.8.270:FF:000001">
    <property type="entry name" value="TBC1 domain family member 1"/>
    <property type="match status" value="1"/>
</dbReference>
<evidence type="ECO:0000256" key="3">
    <source>
        <dbReference type="SAM" id="Coils"/>
    </source>
</evidence>
<feature type="coiled-coil region" evidence="3">
    <location>
        <begin position="687"/>
        <end position="735"/>
    </location>
</feature>
<accession>A0A922I906</accession>
<evidence type="ECO:0000256" key="1">
    <source>
        <dbReference type="ARBA" id="ARBA00022468"/>
    </source>
</evidence>
<feature type="coiled-coil region" evidence="3">
    <location>
        <begin position="74"/>
        <end position="101"/>
    </location>
</feature>
<dbReference type="Gene3D" id="1.10.10.750">
    <property type="entry name" value="Ypt/Rab-GAP domain of gyp1p, domain 1"/>
    <property type="match status" value="1"/>
</dbReference>
<name>A0A922I906_DERFA</name>
<dbReference type="InterPro" id="IPR050302">
    <property type="entry name" value="Rab_GAP_TBC_domain"/>
</dbReference>
<dbReference type="AlphaFoldDB" id="A0A922I906"/>